<keyword evidence="3" id="KW-1185">Reference proteome</keyword>
<evidence type="ECO:0000313" key="2">
    <source>
        <dbReference type="EMBL" id="KAK8505511.1"/>
    </source>
</evidence>
<reference evidence="2 3" key="1">
    <citation type="journal article" date="2024" name="G3 (Bethesda)">
        <title>Genome assembly of Hibiscus sabdariffa L. provides insights into metabolisms of medicinal natural products.</title>
        <authorList>
            <person name="Kim T."/>
        </authorList>
    </citation>
    <scope>NUCLEOTIDE SEQUENCE [LARGE SCALE GENOMIC DNA]</scope>
    <source>
        <strain evidence="2">TK-2024</strain>
        <tissue evidence="2">Old leaves</tissue>
    </source>
</reference>
<accession>A0ABR2BF38</accession>
<comment type="caution">
    <text evidence="2">The sequence shown here is derived from an EMBL/GenBank/DDBJ whole genome shotgun (WGS) entry which is preliminary data.</text>
</comment>
<evidence type="ECO:0000313" key="3">
    <source>
        <dbReference type="Proteomes" id="UP001472677"/>
    </source>
</evidence>
<proteinExistence type="predicted"/>
<organism evidence="2 3">
    <name type="scientific">Hibiscus sabdariffa</name>
    <name type="common">roselle</name>
    <dbReference type="NCBI Taxonomy" id="183260"/>
    <lineage>
        <taxon>Eukaryota</taxon>
        <taxon>Viridiplantae</taxon>
        <taxon>Streptophyta</taxon>
        <taxon>Embryophyta</taxon>
        <taxon>Tracheophyta</taxon>
        <taxon>Spermatophyta</taxon>
        <taxon>Magnoliopsida</taxon>
        <taxon>eudicotyledons</taxon>
        <taxon>Gunneridae</taxon>
        <taxon>Pentapetalae</taxon>
        <taxon>rosids</taxon>
        <taxon>malvids</taxon>
        <taxon>Malvales</taxon>
        <taxon>Malvaceae</taxon>
        <taxon>Malvoideae</taxon>
        <taxon>Hibiscus</taxon>
    </lineage>
</organism>
<dbReference type="EMBL" id="JBBPBM010000126">
    <property type="protein sequence ID" value="KAK8505511.1"/>
    <property type="molecule type" value="Genomic_DNA"/>
</dbReference>
<sequence>MKEGQKNYRTTPTRAKGRPKGLAEKNRKIGKSPYQLNLERELTAVNSDETPRTTCRRKPGEVSYEGPTYCAISQLVQYDHPYYGQQALSPIGRQKRGF</sequence>
<protein>
    <submittedName>
        <fullName evidence="2">Uncharacterized protein</fullName>
    </submittedName>
</protein>
<name>A0ABR2BF38_9ROSI</name>
<dbReference type="Proteomes" id="UP001472677">
    <property type="component" value="Unassembled WGS sequence"/>
</dbReference>
<feature type="region of interest" description="Disordered" evidence="1">
    <location>
        <begin position="1"/>
        <end position="31"/>
    </location>
</feature>
<gene>
    <name evidence="2" type="ORF">V6N12_075853</name>
</gene>
<evidence type="ECO:0000256" key="1">
    <source>
        <dbReference type="SAM" id="MobiDB-lite"/>
    </source>
</evidence>